<feature type="domain" description="ATP synthase YMF19-like N-terminal" evidence="8">
    <location>
        <begin position="2"/>
        <end position="74"/>
    </location>
</feature>
<geneLocation type="mitochondrion" evidence="9"/>
<evidence type="ECO:0000256" key="1">
    <source>
        <dbReference type="ARBA" id="ARBA00004325"/>
    </source>
</evidence>
<sequence length="121" mass="14233">MPQLNQTIIFPQIFWLVLIFCFLYGFFLHFVLPIIASTLKIRNVLLISQLKNQNSLENKWNEYYDKYLKNLSACVDASETWYVGKVKLITLNNAKRKDFLASIQNLVVYNFCNSVFNGKRL</sequence>
<evidence type="ECO:0000313" key="9">
    <source>
        <dbReference type="EMBL" id="ARX96178.1"/>
    </source>
</evidence>
<keyword evidence="5 7" id="KW-0472">Membrane</keyword>
<evidence type="ECO:0000256" key="7">
    <source>
        <dbReference type="SAM" id="Phobius"/>
    </source>
</evidence>
<gene>
    <name evidence="9" type="primary">atp8</name>
</gene>
<dbReference type="AlphaFoldDB" id="A0A1Z1XBG5"/>
<protein>
    <submittedName>
        <fullName evidence="9">ATP synthase F0 subunit 8</fullName>
    </submittedName>
</protein>
<dbReference type="RefSeq" id="YP_009402818.1">
    <property type="nucleotide sequence ID" value="NC_035351.1"/>
</dbReference>
<dbReference type="EMBL" id="KY083068">
    <property type="protein sequence ID" value="ARX96178.1"/>
    <property type="molecule type" value="Genomic_DNA"/>
</dbReference>
<accession>A0A1Z1XBG5</accession>
<organism evidence="9">
    <name type="scientific">Compsopogon caeruleus</name>
    <dbReference type="NCBI Taxonomy" id="31354"/>
    <lineage>
        <taxon>Eukaryota</taxon>
        <taxon>Rhodophyta</taxon>
        <taxon>Compsopogonophyceae</taxon>
        <taxon>Compsopogonales</taxon>
        <taxon>Compsopogonaceae</taxon>
        <taxon>Compsopogon</taxon>
    </lineage>
</organism>
<name>A0A1Z1XBG5_9RHOD</name>
<feature type="transmembrane region" description="Helical" evidence="7">
    <location>
        <begin position="12"/>
        <end position="32"/>
    </location>
</feature>
<comment type="subcellular location">
    <subcellularLocation>
        <location evidence="1">Mitochondrion membrane</location>
    </subcellularLocation>
</comment>
<proteinExistence type="predicted"/>
<evidence type="ECO:0000256" key="2">
    <source>
        <dbReference type="ARBA" id="ARBA00022692"/>
    </source>
</evidence>
<dbReference type="Pfam" id="PF02326">
    <property type="entry name" value="YMF19"/>
    <property type="match status" value="1"/>
</dbReference>
<evidence type="ECO:0000256" key="5">
    <source>
        <dbReference type="ARBA" id="ARBA00023136"/>
    </source>
</evidence>
<dbReference type="GO" id="GO:0031966">
    <property type="term" value="C:mitochondrial membrane"/>
    <property type="evidence" value="ECO:0007669"/>
    <property type="project" value="UniProtKB-SubCell"/>
</dbReference>
<evidence type="ECO:0000256" key="4">
    <source>
        <dbReference type="ARBA" id="ARBA00023128"/>
    </source>
</evidence>
<evidence type="ECO:0000256" key="6">
    <source>
        <dbReference type="ARBA" id="ARBA00023310"/>
    </source>
</evidence>
<keyword evidence="6" id="KW-0066">ATP synthesis</keyword>
<dbReference type="GeneID" id="33366886"/>
<keyword evidence="4 9" id="KW-0496">Mitochondrion</keyword>
<dbReference type="InterPro" id="IPR003319">
    <property type="entry name" value="YMF19-like_N"/>
</dbReference>
<keyword evidence="3 7" id="KW-1133">Transmembrane helix</keyword>
<dbReference type="GO" id="GO:0006754">
    <property type="term" value="P:ATP biosynthetic process"/>
    <property type="evidence" value="ECO:0007669"/>
    <property type="project" value="UniProtKB-KW"/>
</dbReference>
<evidence type="ECO:0000259" key="8">
    <source>
        <dbReference type="Pfam" id="PF02326"/>
    </source>
</evidence>
<keyword evidence="2 7" id="KW-0812">Transmembrane</keyword>
<evidence type="ECO:0000256" key="3">
    <source>
        <dbReference type="ARBA" id="ARBA00022989"/>
    </source>
</evidence>
<reference evidence="9" key="1">
    <citation type="submission" date="2016-11" db="EMBL/GenBank/DDBJ databases">
        <title>Complete Mitochondrail Genome of Compsopogon caeruleus.</title>
        <authorList>
            <person name="Nan F."/>
            <person name="Xie S."/>
            <person name="Feng J."/>
        </authorList>
    </citation>
    <scope>NUCLEOTIDE SEQUENCE</scope>
</reference>